<proteinExistence type="predicted"/>
<name>A0A7J0BJ55_9BACT</name>
<gene>
    <name evidence="1" type="ORF">DSM101010T_14790</name>
</gene>
<evidence type="ECO:0000313" key="1">
    <source>
        <dbReference type="EMBL" id="GFM33114.1"/>
    </source>
</evidence>
<dbReference type="Proteomes" id="UP000503840">
    <property type="component" value="Unassembled WGS sequence"/>
</dbReference>
<dbReference type="EMBL" id="BLVO01000013">
    <property type="protein sequence ID" value="GFM33114.1"/>
    <property type="molecule type" value="Genomic_DNA"/>
</dbReference>
<sequence length="50" mass="5782">MELGAFRNRNTVRKRYDRKETARSAQVVRLQGMNRAAVRPDATMRTSTTI</sequence>
<dbReference type="AlphaFoldDB" id="A0A7J0BJ55"/>
<reference evidence="1 2" key="1">
    <citation type="submission" date="2020-05" db="EMBL/GenBank/DDBJ databases">
        <title>Draft genome sequence of Desulfovibrio sp. strain HN2T.</title>
        <authorList>
            <person name="Ueno A."/>
            <person name="Tamazawa S."/>
            <person name="Tamamura S."/>
            <person name="Murakami T."/>
            <person name="Kiyama T."/>
            <person name="Inomata H."/>
            <person name="Amano Y."/>
            <person name="Miyakawa K."/>
            <person name="Tamaki H."/>
            <person name="Naganuma T."/>
            <person name="Kaneko K."/>
        </authorList>
    </citation>
    <scope>NUCLEOTIDE SEQUENCE [LARGE SCALE GENOMIC DNA]</scope>
    <source>
        <strain evidence="1 2">HN2</strain>
    </source>
</reference>
<organism evidence="1 2">
    <name type="scientific">Desulfovibrio subterraneus</name>
    <dbReference type="NCBI Taxonomy" id="2718620"/>
    <lineage>
        <taxon>Bacteria</taxon>
        <taxon>Pseudomonadati</taxon>
        <taxon>Thermodesulfobacteriota</taxon>
        <taxon>Desulfovibrionia</taxon>
        <taxon>Desulfovibrionales</taxon>
        <taxon>Desulfovibrionaceae</taxon>
        <taxon>Desulfovibrio</taxon>
    </lineage>
</organism>
<protein>
    <submittedName>
        <fullName evidence="1">Uncharacterized protein</fullName>
    </submittedName>
</protein>
<accession>A0A7J0BJ55</accession>
<evidence type="ECO:0000313" key="2">
    <source>
        <dbReference type="Proteomes" id="UP000503840"/>
    </source>
</evidence>
<comment type="caution">
    <text evidence="1">The sequence shown here is derived from an EMBL/GenBank/DDBJ whole genome shotgun (WGS) entry which is preliminary data.</text>
</comment>
<keyword evidence="2" id="KW-1185">Reference proteome</keyword>